<dbReference type="RefSeq" id="WP_068133108.1">
    <property type="nucleotide sequence ID" value="NZ_CP042914.1"/>
</dbReference>
<proteinExistence type="predicted"/>
<dbReference type="EMBL" id="CP042914">
    <property type="protein sequence ID" value="QEG39586.1"/>
    <property type="molecule type" value="Genomic_DNA"/>
</dbReference>
<organism evidence="1 2">
    <name type="scientific">Roseimaritima ulvae</name>
    <dbReference type="NCBI Taxonomy" id="980254"/>
    <lineage>
        <taxon>Bacteria</taxon>
        <taxon>Pseudomonadati</taxon>
        <taxon>Planctomycetota</taxon>
        <taxon>Planctomycetia</taxon>
        <taxon>Pirellulales</taxon>
        <taxon>Pirellulaceae</taxon>
        <taxon>Roseimaritima</taxon>
    </lineage>
</organism>
<dbReference type="OrthoDB" id="370799at2"/>
<name>A0A5B9QRB1_9BACT</name>
<gene>
    <name evidence="1" type="ORF">UC8_15820</name>
</gene>
<accession>A0A5B9QRB1</accession>
<protein>
    <submittedName>
        <fullName evidence="1">Uncharacterized protein</fullName>
    </submittedName>
</protein>
<reference evidence="1 2" key="1">
    <citation type="submission" date="2019-08" db="EMBL/GenBank/DDBJ databases">
        <title>Deep-cultivation of Planctomycetes and their phenomic and genomic characterization uncovers novel biology.</title>
        <authorList>
            <person name="Wiegand S."/>
            <person name="Jogler M."/>
            <person name="Boedeker C."/>
            <person name="Pinto D."/>
            <person name="Vollmers J."/>
            <person name="Rivas-Marin E."/>
            <person name="Kohn T."/>
            <person name="Peeters S.H."/>
            <person name="Heuer A."/>
            <person name="Rast P."/>
            <person name="Oberbeckmann S."/>
            <person name="Bunk B."/>
            <person name="Jeske O."/>
            <person name="Meyerdierks A."/>
            <person name="Storesund J.E."/>
            <person name="Kallscheuer N."/>
            <person name="Luecker S."/>
            <person name="Lage O.M."/>
            <person name="Pohl T."/>
            <person name="Merkel B.J."/>
            <person name="Hornburger P."/>
            <person name="Mueller R.-W."/>
            <person name="Bruemmer F."/>
            <person name="Labrenz M."/>
            <person name="Spormann A.M."/>
            <person name="Op den Camp H."/>
            <person name="Overmann J."/>
            <person name="Amann R."/>
            <person name="Jetten M.S.M."/>
            <person name="Mascher T."/>
            <person name="Medema M.H."/>
            <person name="Devos D.P."/>
            <person name="Kaster A.-K."/>
            <person name="Ovreas L."/>
            <person name="Rohde M."/>
            <person name="Galperin M.Y."/>
            <person name="Jogler C."/>
        </authorList>
    </citation>
    <scope>NUCLEOTIDE SEQUENCE [LARGE SCALE GENOMIC DNA]</scope>
    <source>
        <strain evidence="1 2">UC8</strain>
    </source>
</reference>
<keyword evidence="2" id="KW-1185">Reference proteome</keyword>
<evidence type="ECO:0000313" key="1">
    <source>
        <dbReference type="EMBL" id="QEG39586.1"/>
    </source>
</evidence>
<dbReference type="KEGG" id="rul:UC8_15820"/>
<dbReference type="Proteomes" id="UP000325286">
    <property type="component" value="Chromosome"/>
</dbReference>
<evidence type="ECO:0000313" key="2">
    <source>
        <dbReference type="Proteomes" id="UP000325286"/>
    </source>
</evidence>
<dbReference type="AlphaFoldDB" id="A0A5B9QRB1"/>
<sequence length="177" mass="19164">MPKIELDALDTLPGPLHQAITNAPLPPLGDEDVDAPLAAYLAEFPQLGLADTITEDAIALCTSGLWLLAGDLDRSHTISQDLGCAEGSFWHGIMHRREGDYGNAKYWFRRVGSHPVFEHIGALTGELPPTLRTGDALDPFAFVDAVQQATAGLPGADQCRDLQWLEWQCLFAACLGK</sequence>